<sequence length="435" mass="49171">MGDEVVFSEGAVKLEPGNYTLPEINGEVVVSVDKKDRVVLKGKVEGKGKLVISNAVISITSYEGDLEVFIDNCWIVSPFSDKISKMVIRNSTFLAEAQTIESPLIEHLGLQLVAENFRVILTGSLESEKLTLFQNSGELIICRGVSCNLLFGHEISPTQIIFLQTEKGQVEFSDSELRLGSRLQNKPLLISSNRSLIRLTRFAVESPEQAWKTSENVESQLKFDSCSMNGRLMEELEEKQEVVGDYFSYTNGKVYSINARNVLVDTQKAPALLQLPLEARYGELLLIQKQFKSGFPVRIRISGQVPPHEFILGRDSPRPCYLILRFSSKGWVEKTRGDVDRTLNLRDFEKAQSRSRTSEKSRSSHKDRSERSKHEKSSSKKSSRTSEKRSKSLKEPKEKVNISDVVAKLQKSKELRDKFARSREIRKMLANNPPV</sequence>
<gene>
    <name evidence="2" type="ORF">pv_22</name>
</gene>
<evidence type="ECO:0000313" key="2">
    <source>
        <dbReference type="EMBL" id="AHH01589.1"/>
    </source>
</evidence>
<dbReference type="RefSeq" id="YP_009000924.1">
    <property type="nucleotide sequence ID" value="NC_023423.1"/>
</dbReference>
<accession>W5S4I3</accession>
<feature type="compositionally biased region" description="Basic and acidic residues" evidence="1">
    <location>
        <begin position="350"/>
        <end position="401"/>
    </location>
</feature>
<proteinExistence type="predicted"/>
<name>W5S4I3_9VIRU</name>
<dbReference type="GeneID" id="18266050"/>
<feature type="compositionally biased region" description="Basic and acidic residues" evidence="1">
    <location>
        <begin position="411"/>
        <end position="427"/>
    </location>
</feature>
<reference evidence="2 3" key="1">
    <citation type="journal article" date="2014" name="Proc. Natl. Acad. Sci. U.S.A.">
        <title>Thirty-thousand-year-old distant relative of giant icosahedral DNA viruses with a pandoravirus morphology.</title>
        <authorList>
            <person name="Legendre M."/>
            <person name="Bartoli J."/>
            <person name="Shmakova L."/>
            <person name="Jeudy S."/>
            <person name="Labadie K."/>
            <person name="Adrait A."/>
            <person name="Lescot M."/>
            <person name="Poirot O."/>
            <person name="Bertaux L."/>
            <person name="Bruley C."/>
            <person name="Coute Y."/>
            <person name="Rivkina E."/>
            <person name="Abergel C."/>
            <person name="Claverie J.M."/>
        </authorList>
    </citation>
    <scope>NUCLEOTIDE SEQUENCE [LARGE SCALE GENOMIC DNA]</scope>
    <source>
        <strain evidence="2">P1084-T</strain>
    </source>
</reference>
<evidence type="ECO:0000313" key="3">
    <source>
        <dbReference type="Proteomes" id="UP000202176"/>
    </source>
</evidence>
<dbReference type="OrthoDB" id="32228at10239"/>
<keyword evidence="3" id="KW-1185">Reference proteome</keyword>
<feature type="region of interest" description="Disordered" evidence="1">
    <location>
        <begin position="350"/>
        <end position="435"/>
    </location>
</feature>
<dbReference type="Proteomes" id="UP000202176">
    <property type="component" value="Segment"/>
</dbReference>
<evidence type="ECO:0000256" key="1">
    <source>
        <dbReference type="SAM" id="MobiDB-lite"/>
    </source>
</evidence>
<organism evidence="2 3">
    <name type="scientific">Pithovirus sibericum</name>
    <dbReference type="NCBI Taxonomy" id="1450746"/>
    <lineage>
        <taxon>Viruses</taxon>
        <taxon>Pithoviruses</taxon>
        <taxon>Orthopithovirinae</taxon>
        <taxon>Alphapithovirus</taxon>
        <taxon>Alphapithovirus sibericum</taxon>
    </lineage>
</organism>
<dbReference type="KEGG" id="vg:18266050"/>
<protein>
    <submittedName>
        <fullName evidence="2">Uncharacterized protein</fullName>
    </submittedName>
</protein>
<dbReference type="EMBL" id="KF740664">
    <property type="protein sequence ID" value="AHH01589.1"/>
    <property type="molecule type" value="Genomic_DNA"/>
</dbReference>